<evidence type="ECO:0000256" key="3">
    <source>
        <dbReference type="ARBA" id="ARBA00020170"/>
    </source>
</evidence>
<dbReference type="Gene3D" id="1.20.1050.90">
    <property type="entry name" value="RecF/RecN/SMC, N-terminal domain"/>
    <property type="match status" value="1"/>
</dbReference>
<comment type="function">
    <text evidence="9 10">The RecF protein is involved in DNA metabolism; it is required for DNA replication and normal SOS inducibility. RecF binds preferentially to single-stranded, linear DNA. It also seems to bind ATP.</text>
</comment>
<dbReference type="Proteomes" id="UP000714915">
    <property type="component" value="Unassembled WGS sequence"/>
</dbReference>
<dbReference type="SUPFAM" id="SSF52540">
    <property type="entry name" value="P-loop containing nucleoside triphosphate hydrolases"/>
    <property type="match status" value="1"/>
</dbReference>
<protein>
    <recommendedName>
        <fullName evidence="3 9">DNA replication and repair protein RecF</fullName>
    </recommendedName>
</protein>
<feature type="domain" description="RecF/RecN/SMC N-terminal" evidence="11">
    <location>
        <begin position="1"/>
        <end position="344"/>
    </location>
</feature>
<evidence type="ECO:0000256" key="7">
    <source>
        <dbReference type="ARBA" id="ARBA00022840"/>
    </source>
</evidence>
<comment type="similarity">
    <text evidence="2 9 10">Belongs to the RecF family.</text>
</comment>
<reference evidence="12" key="2">
    <citation type="journal article" date="2021" name="Microbiome">
        <title>Successional dynamics and alternative stable states in a saline activated sludge microbial community over 9 years.</title>
        <authorList>
            <person name="Wang Y."/>
            <person name="Ye J."/>
            <person name="Ju F."/>
            <person name="Liu L."/>
            <person name="Boyd J.A."/>
            <person name="Deng Y."/>
            <person name="Parks D.H."/>
            <person name="Jiang X."/>
            <person name="Yin X."/>
            <person name="Woodcroft B.J."/>
            <person name="Tyson G.W."/>
            <person name="Hugenholtz P."/>
            <person name="Polz M.F."/>
            <person name="Zhang T."/>
        </authorList>
    </citation>
    <scope>NUCLEOTIDE SEQUENCE</scope>
    <source>
        <strain evidence="12">HKST-UBA09</strain>
    </source>
</reference>
<evidence type="ECO:0000313" key="13">
    <source>
        <dbReference type="Proteomes" id="UP000714915"/>
    </source>
</evidence>
<organism evidence="12 13">
    <name type="scientific">Candidatus Dojkabacteria bacterium</name>
    <dbReference type="NCBI Taxonomy" id="2099670"/>
    <lineage>
        <taxon>Bacteria</taxon>
        <taxon>Candidatus Dojkabacteria</taxon>
    </lineage>
</organism>
<evidence type="ECO:0000256" key="4">
    <source>
        <dbReference type="ARBA" id="ARBA00022490"/>
    </source>
</evidence>
<name>A0A955LBA1_9BACT</name>
<dbReference type="GO" id="GO:0005737">
    <property type="term" value="C:cytoplasm"/>
    <property type="evidence" value="ECO:0007669"/>
    <property type="project" value="UniProtKB-SubCell"/>
</dbReference>
<evidence type="ECO:0000256" key="8">
    <source>
        <dbReference type="ARBA" id="ARBA00023125"/>
    </source>
</evidence>
<dbReference type="InterPro" id="IPR003395">
    <property type="entry name" value="RecF/RecN/SMC_N"/>
</dbReference>
<dbReference type="PANTHER" id="PTHR32182:SF0">
    <property type="entry name" value="DNA REPLICATION AND REPAIR PROTEIN RECF"/>
    <property type="match status" value="1"/>
</dbReference>
<evidence type="ECO:0000256" key="6">
    <source>
        <dbReference type="ARBA" id="ARBA00022741"/>
    </source>
</evidence>
<dbReference type="InterPro" id="IPR001238">
    <property type="entry name" value="DNA-binding_RecF"/>
</dbReference>
<dbReference type="GO" id="GO:0005524">
    <property type="term" value="F:ATP binding"/>
    <property type="evidence" value="ECO:0007669"/>
    <property type="project" value="UniProtKB-UniRule"/>
</dbReference>
<dbReference type="InterPro" id="IPR018078">
    <property type="entry name" value="DNA-binding_RecF_CS"/>
</dbReference>
<dbReference type="EMBL" id="JAGQLF010000038">
    <property type="protein sequence ID" value="MCA9387031.1"/>
    <property type="molecule type" value="Genomic_DNA"/>
</dbReference>
<dbReference type="GO" id="GO:0003697">
    <property type="term" value="F:single-stranded DNA binding"/>
    <property type="evidence" value="ECO:0007669"/>
    <property type="project" value="UniProtKB-UniRule"/>
</dbReference>
<dbReference type="GO" id="GO:0006302">
    <property type="term" value="P:double-strand break repair"/>
    <property type="evidence" value="ECO:0007669"/>
    <property type="project" value="TreeGrafter"/>
</dbReference>
<dbReference type="PANTHER" id="PTHR32182">
    <property type="entry name" value="DNA REPLICATION AND REPAIR PROTEIN RECF"/>
    <property type="match status" value="1"/>
</dbReference>
<dbReference type="NCBIfam" id="TIGR00611">
    <property type="entry name" value="recf"/>
    <property type="match status" value="1"/>
</dbReference>
<keyword evidence="9 10" id="KW-0742">SOS response</keyword>
<evidence type="ECO:0000313" key="12">
    <source>
        <dbReference type="EMBL" id="MCA9387031.1"/>
    </source>
</evidence>
<dbReference type="GO" id="GO:0006260">
    <property type="term" value="P:DNA replication"/>
    <property type="evidence" value="ECO:0007669"/>
    <property type="project" value="UniProtKB-UniRule"/>
</dbReference>
<keyword evidence="8 9" id="KW-0238">DNA-binding</keyword>
<comment type="subcellular location">
    <subcellularLocation>
        <location evidence="1 9 10">Cytoplasm</location>
    </subcellularLocation>
</comment>
<dbReference type="GO" id="GO:0009432">
    <property type="term" value="P:SOS response"/>
    <property type="evidence" value="ECO:0007669"/>
    <property type="project" value="UniProtKB-UniRule"/>
</dbReference>
<keyword evidence="5 9" id="KW-0235">DNA replication</keyword>
<evidence type="ECO:0000256" key="10">
    <source>
        <dbReference type="RuleBase" id="RU000578"/>
    </source>
</evidence>
<gene>
    <name evidence="9 12" type="primary">recF</name>
    <name evidence="12" type="ORF">KC669_03280</name>
</gene>
<accession>A0A955LBA1</accession>
<keyword evidence="7 9" id="KW-0067">ATP-binding</keyword>
<evidence type="ECO:0000259" key="11">
    <source>
        <dbReference type="Pfam" id="PF02463"/>
    </source>
</evidence>
<comment type="caution">
    <text evidence="9">Lacks conserved residue(s) required for the propagation of feature annotation.</text>
</comment>
<evidence type="ECO:0000256" key="5">
    <source>
        <dbReference type="ARBA" id="ARBA00022705"/>
    </source>
</evidence>
<dbReference type="InterPro" id="IPR027417">
    <property type="entry name" value="P-loop_NTPase"/>
</dbReference>
<sequence>MLQHIKAYNYRNLENVDLDLSDSINLLTAPNGFGKTNLIEMIYYSVFRASFRPLHSYAELLGDKDNHLKIELDWHNSILETIISNTSKLQRKTILNGKVGRKRKILETFGLVLFAPHSVDLVNGEPKIRRDDLDFFIMMLEPNYESDLKTYNSVLKNRNALLKAMREGLADSKELKYWTEKLISVGSILEKVRINYIKQINDFVPIVSKDLYHDITDLKVEYIPNVEFDSEDEIENALTNKYSENEQKEIIVGKTLYGPHKDDYYFKFDTSVYKDKNLKFHGSRGQQRIGSFLFKIAQAEITREYNSNDVLLLLDDIMSELDSTHRDNIAEFLINKNYQIIITGADINEIPSIIKDSANTINPKN</sequence>
<evidence type="ECO:0000256" key="9">
    <source>
        <dbReference type="HAMAP-Rule" id="MF_00365"/>
    </source>
</evidence>
<keyword evidence="9 10" id="KW-0227">DNA damage</keyword>
<evidence type="ECO:0000256" key="1">
    <source>
        <dbReference type="ARBA" id="ARBA00004496"/>
    </source>
</evidence>
<dbReference type="AlphaFoldDB" id="A0A955LBA1"/>
<keyword evidence="9 10" id="KW-0234">DNA repair</keyword>
<dbReference type="Pfam" id="PF02463">
    <property type="entry name" value="SMC_N"/>
    <property type="match status" value="1"/>
</dbReference>
<keyword evidence="4 9" id="KW-0963">Cytoplasm</keyword>
<dbReference type="InterPro" id="IPR042174">
    <property type="entry name" value="RecF_2"/>
</dbReference>
<dbReference type="PROSITE" id="PS00618">
    <property type="entry name" value="RECF_2"/>
    <property type="match status" value="1"/>
</dbReference>
<comment type="caution">
    <text evidence="12">The sequence shown here is derived from an EMBL/GenBank/DDBJ whole genome shotgun (WGS) entry which is preliminary data.</text>
</comment>
<dbReference type="HAMAP" id="MF_00365">
    <property type="entry name" value="RecF"/>
    <property type="match status" value="1"/>
</dbReference>
<dbReference type="Gene3D" id="3.40.50.300">
    <property type="entry name" value="P-loop containing nucleotide triphosphate hydrolases"/>
    <property type="match status" value="1"/>
</dbReference>
<proteinExistence type="inferred from homology"/>
<evidence type="ECO:0000256" key="2">
    <source>
        <dbReference type="ARBA" id="ARBA00008016"/>
    </source>
</evidence>
<keyword evidence="6 9" id="KW-0547">Nucleotide-binding</keyword>
<dbReference type="GO" id="GO:0000731">
    <property type="term" value="P:DNA synthesis involved in DNA repair"/>
    <property type="evidence" value="ECO:0007669"/>
    <property type="project" value="TreeGrafter"/>
</dbReference>
<reference evidence="12" key="1">
    <citation type="submission" date="2020-04" db="EMBL/GenBank/DDBJ databases">
        <authorList>
            <person name="Zhang T."/>
        </authorList>
    </citation>
    <scope>NUCLEOTIDE SEQUENCE</scope>
    <source>
        <strain evidence="12">HKST-UBA09</strain>
    </source>
</reference>